<dbReference type="Pfam" id="PF00795">
    <property type="entry name" value="CN_hydrolase"/>
    <property type="match status" value="1"/>
</dbReference>
<dbReference type="InterPro" id="IPR004563">
    <property type="entry name" value="Apolipo_AcylTrfase"/>
</dbReference>
<dbReference type="HAMAP" id="MF_01148">
    <property type="entry name" value="Lnt"/>
    <property type="match status" value="1"/>
</dbReference>
<keyword evidence="3" id="KW-0808">Transferase</keyword>
<feature type="non-terminal residue" evidence="10">
    <location>
        <position position="1"/>
    </location>
</feature>
<comment type="subcellular location">
    <subcellularLocation>
        <location evidence="1">Cell membrane</location>
        <topology evidence="1">Multi-pass membrane protein</topology>
    </subcellularLocation>
</comment>
<dbReference type="AlphaFoldDB" id="A0A382B8J4"/>
<dbReference type="NCBIfam" id="TIGR00546">
    <property type="entry name" value="lnt"/>
    <property type="match status" value="1"/>
</dbReference>
<dbReference type="GO" id="GO:0016410">
    <property type="term" value="F:N-acyltransferase activity"/>
    <property type="evidence" value="ECO:0007669"/>
    <property type="project" value="InterPro"/>
</dbReference>
<sequence length="484" mass="55506">FLAWVAWIPLFFAMENTTPQRAALFGFVTGMVFYNWGLGWINNTLINYGNLHWVFSFAVLGLLSAYLSLFISLFCYFVRRACGENHIMFFLFAPVLWVSLENLRSSHSEYGFSWLGLGYSQFQNLPVIQLAEWTGVYGVSWLILLVNCGLYLSWKCWREQKQKEFELKVGWRILSTTLLVCALWLVYGSQSLKKYSNINSEKIRIGLVQGNVEQLMKWNPVYQNLVINKYRKLTFKAAEEKPHLIIWPETATPFYFEESETETHMMRNLAREINTPILFGSPHRKKINGELIYFNSAYLLSQSGETLSRYDKIHLVPFGEFVPFRKVLFFIEKLVVMIGDFGRGQEATVMVTAGNRAGVSICYEMIFPDLIRQAVKNGANFLVNITNDAWFGKSAASYQHMSMGAMRAVENRVPIVRVANTGISGTINATGKLKDETELFVEDFRITQIAPAIEGKTFYSLYGDVFSWFCLLTTGLMAIVSRRQ</sequence>
<evidence type="ECO:0000256" key="8">
    <source>
        <dbReference type="SAM" id="Phobius"/>
    </source>
</evidence>
<dbReference type="GO" id="GO:0042158">
    <property type="term" value="P:lipoprotein biosynthetic process"/>
    <property type="evidence" value="ECO:0007669"/>
    <property type="project" value="InterPro"/>
</dbReference>
<dbReference type="InterPro" id="IPR036526">
    <property type="entry name" value="C-N_Hydrolase_sf"/>
</dbReference>
<dbReference type="PANTHER" id="PTHR38686:SF1">
    <property type="entry name" value="APOLIPOPROTEIN N-ACYLTRANSFERASE"/>
    <property type="match status" value="1"/>
</dbReference>
<evidence type="ECO:0000256" key="4">
    <source>
        <dbReference type="ARBA" id="ARBA00022692"/>
    </source>
</evidence>
<feature type="transmembrane region" description="Helical" evidence="8">
    <location>
        <begin position="135"/>
        <end position="157"/>
    </location>
</feature>
<feature type="transmembrane region" description="Helical" evidence="8">
    <location>
        <begin position="53"/>
        <end position="78"/>
    </location>
</feature>
<feature type="transmembrane region" description="Helical" evidence="8">
    <location>
        <begin position="169"/>
        <end position="187"/>
    </location>
</feature>
<feature type="transmembrane region" description="Helical" evidence="8">
    <location>
        <begin position="22"/>
        <end position="41"/>
    </location>
</feature>
<protein>
    <recommendedName>
        <fullName evidence="9">CN hydrolase domain-containing protein</fullName>
    </recommendedName>
</protein>
<evidence type="ECO:0000256" key="6">
    <source>
        <dbReference type="ARBA" id="ARBA00023136"/>
    </source>
</evidence>
<name>A0A382B8J4_9ZZZZ</name>
<dbReference type="SUPFAM" id="SSF56317">
    <property type="entry name" value="Carbon-nitrogen hydrolase"/>
    <property type="match status" value="1"/>
</dbReference>
<dbReference type="GO" id="GO:0005886">
    <property type="term" value="C:plasma membrane"/>
    <property type="evidence" value="ECO:0007669"/>
    <property type="project" value="UniProtKB-SubCell"/>
</dbReference>
<evidence type="ECO:0000256" key="1">
    <source>
        <dbReference type="ARBA" id="ARBA00004651"/>
    </source>
</evidence>
<feature type="transmembrane region" description="Helical" evidence="8">
    <location>
        <begin position="459"/>
        <end position="480"/>
    </location>
</feature>
<evidence type="ECO:0000256" key="7">
    <source>
        <dbReference type="ARBA" id="ARBA00023315"/>
    </source>
</evidence>
<evidence type="ECO:0000256" key="2">
    <source>
        <dbReference type="ARBA" id="ARBA00022475"/>
    </source>
</evidence>
<keyword evidence="7" id="KW-0012">Acyltransferase</keyword>
<keyword evidence="2" id="KW-1003">Cell membrane</keyword>
<dbReference type="Gene3D" id="3.60.110.10">
    <property type="entry name" value="Carbon-nitrogen hydrolase"/>
    <property type="match status" value="1"/>
</dbReference>
<dbReference type="PROSITE" id="PS50263">
    <property type="entry name" value="CN_HYDROLASE"/>
    <property type="match status" value="1"/>
</dbReference>
<proteinExistence type="inferred from homology"/>
<evidence type="ECO:0000256" key="5">
    <source>
        <dbReference type="ARBA" id="ARBA00022989"/>
    </source>
</evidence>
<dbReference type="InterPro" id="IPR003010">
    <property type="entry name" value="C-N_Hydrolase"/>
</dbReference>
<feature type="domain" description="CN hydrolase" evidence="9">
    <location>
        <begin position="208"/>
        <end position="451"/>
    </location>
</feature>
<organism evidence="10">
    <name type="scientific">marine metagenome</name>
    <dbReference type="NCBI Taxonomy" id="408172"/>
    <lineage>
        <taxon>unclassified sequences</taxon>
        <taxon>metagenomes</taxon>
        <taxon>ecological metagenomes</taxon>
    </lineage>
</organism>
<dbReference type="Pfam" id="PF20154">
    <property type="entry name" value="LNT_N"/>
    <property type="match status" value="1"/>
</dbReference>
<keyword evidence="5 8" id="KW-1133">Transmembrane helix</keyword>
<dbReference type="InterPro" id="IPR045378">
    <property type="entry name" value="LNT_N"/>
</dbReference>
<evidence type="ECO:0000256" key="3">
    <source>
        <dbReference type="ARBA" id="ARBA00022679"/>
    </source>
</evidence>
<evidence type="ECO:0000259" key="9">
    <source>
        <dbReference type="PROSITE" id="PS50263"/>
    </source>
</evidence>
<reference evidence="10" key="1">
    <citation type="submission" date="2018-05" db="EMBL/GenBank/DDBJ databases">
        <authorList>
            <person name="Lanie J.A."/>
            <person name="Ng W.-L."/>
            <person name="Kazmierczak K.M."/>
            <person name="Andrzejewski T.M."/>
            <person name="Davidsen T.M."/>
            <person name="Wayne K.J."/>
            <person name="Tettelin H."/>
            <person name="Glass J.I."/>
            <person name="Rusch D."/>
            <person name="Podicherti R."/>
            <person name="Tsui H.-C.T."/>
            <person name="Winkler M.E."/>
        </authorList>
    </citation>
    <scope>NUCLEOTIDE SEQUENCE</scope>
</reference>
<dbReference type="PANTHER" id="PTHR38686">
    <property type="entry name" value="APOLIPOPROTEIN N-ACYLTRANSFERASE"/>
    <property type="match status" value="1"/>
</dbReference>
<accession>A0A382B8J4</accession>
<gene>
    <name evidence="10" type="ORF">METZ01_LOCUS162960</name>
</gene>
<dbReference type="EMBL" id="UINC01028684">
    <property type="protein sequence ID" value="SVB10106.1"/>
    <property type="molecule type" value="Genomic_DNA"/>
</dbReference>
<dbReference type="CDD" id="cd07571">
    <property type="entry name" value="ALP_N-acyl_transferase"/>
    <property type="match status" value="1"/>
</dbReference>
<keyword evidence="4 8" id="KW-0812">Transmembrane</keyword>
<evidence type="ECO:0000313" key="10">
    <source>
        <dbReference type="EMBL" id="SVB10106.1"/>
    </source>
</evidence>
<keyword evidence="6 8" id="KW-0472">Membrane</keyword>